<keyword evidence="6" id="KW-0503">Monooxygenase</keyword>
<keyword evidence="5 7" id="KW-0408">Iron</keyword>
<dbReference type="GO" id="GO:0020037">
    <property type="term" value="F:heme binding"/>
    <property type="evidence" value="ECO:0007669"/>
    <property type="project" value="InterPro"/>
</dbReference>
<dbReference type="InterPro" id="IPR036396">
    <property type="entry name" value="Cyt_P450_sf"/>
</dbReference>
<dbReference type="VEuPathDB" id="FungiDB:BO78DRAFT_412131"/>
<dbReference type="Proteomes" id="UP000248423">
    <property type="component" value="Unassembled WGS sequence"/>
</dbReference>
<dbReference type="GO" id="GO:0004497">
    <property type="term" value="F:monooxygenase activity"/>
    <property type="evidence" value="ECO:0007669"/>
    <property type="project" value="UniProtKB-KW"/>
</dbReference>
<dbReference type="InterPro" id="IPR001128">
    <property type="entry name" value="Cyt_P450"/>
</dbReference>
<comment type="similarity">
    <text evidence="1">Belongs to the cytochrome P450 family.</text>
</comment>
<evidence type="ECO:0000256" key="1">
    <source>
        <dbReference type="ARBA" id="ARBA00010617"/>
    </source>
</evidence>
<dbReference type="STRING" id="1448318.A0A319E2B4"/>
<dbReference type="OrthoDB" id="1470350at2759"/>
<evidence type="ECO:0000256" key="7">
    <source>
        <dbReference type="PIRSR" id="PIRSR602401-1"/>
    </source>
</evidence>
<dbReference type="EMBL" id="KZ826443">
    <property type="protein sequence ID" value="PYI00618.1"/>
    <property type="molecule type" value="Genomic_DNA"/>
</dbReference>
<accession>A0A319E2B4</accession>
<dbReference type="InterPro" id="IPR002401">
    <property type="entry name" value="Cyt_P450_E_grp-I"/>
</dbReference>
<keyword evidence="9" id="KW-1185">Reference proteome</keyword>
<protein>
    <submittedName>
        <fullName evidence="8">Cytochrome P450</fullName>
    </submittedName>
</protein>
<organism evidence="8 9">
    <name type="scientific">Aspergillus sclerotiicarbonarius (strain CBS 121057 / IBT 28362)</name>
    <dbReference type="NCBI Taxonomy" id="1448318"/>
    <lineage>
        <taxon>Eukaryota</taxon>
        <taxon>Fungi</taxon>
        <taxon>Dikarya</taxon>
        <taxon>Ascomycota</taxon>
        <taxon>Pezizomycotina</taxon>
        <taxon>Eurotiomycetes</taxon>
        <taxon>Eurotiomycetidae</taxon>
        <taxon>Eurotiales</taxon>
        <taxon>Aspergillaceae</taxon>
        <taxon>Aspergillus</taxon>
        <taxon>Aspergillus subgen. Circumdati</taxon>
    </lineage>
</organism>
<dbReference type="PRINTS" id="PR00463">
    <property type="entry name" value="EP450I"/>
</dbReference>
<proteinExistence type="inferred from homology"/>
<dbReference type="InterPro" id="IPR050196">
    <property type="entry name" value="Cytochrome_P450_Monoox"/>
</dbReference>
<reference evidence="8 9" key="1">
    <citation type="submission" date="2018-02" db="EMBL/GenBank/DDBJ databases">
        <title>The genomes of Aspergillus section Nigri reveals drivers in fungal speciation.</title>
        <authorList>
            <consortium name="DOE Joint Genome Institute"/>
            <person name="Vesth T.C."/>
            <person name="Nybo J."/>
            <person name="Theobald S."/>
            <person name="Brandl J."/>
            <person name="Frisvad J.C."/>
            <person name="Nielsen K.F."/>
            <person name="Lyhne E.K."/>
            <person name="Kogle M.E."/>
            <person name="Kuo A."/>
            <person name="Riley R."/>
            <person name="Clum A."/>
            <person name="Nolan M."/>
            <person name="Lipzen A."/>
            <person name="Salamov A."/>
            <person name="Henrissat B."/>
            <person name="Wiebenga A."/>
            <person name="De vries R.P."/>
            <person name="Grigoriev I.V."/>
            <person name="Mortensen U.H."/>
            <person name="Andersen M.R."/>
            <person name="Baker S.E."/>
        </authorList>
    </citation>
    <scope>NUCLEOTIDE SEQUENCE [LARGE SCALE GENOMIC DNA]</scope>
    <source>
        <strain evidence="8 9">CBS 121057</strain>
    </source>
</reference>
<sequence>MDDKMRTAPDIDQIPSIAKDTRTLSLNIADAPFAPESWHHLAKAAIDYEQHMVRMMNEETKALNEGKAGAGGLMTSFVRAINVKQKDNVNGKTNGSPKGLTINEIFSKIFVINFAGHDTTANTLSFVMLLLAAYPEVHDWLAEELQGITGPQAIMVCEPLSEITSHSHLLAQNPPPFPPIPMLPKQTNHQPQPLQVGDRTIIIPPNIAIHPNVLAMHFHPSHWEDPIAGSPRDEQILTPQRCTYFPWSDGPQNCPRNKFSQVEIVAVVASFLRHHRIHAVPNPGETFEETRARVLGAIKNMDIQLLLQMKNADQVRLVCERVAVNFDC</sequence>
<gene>
    <name evidence="8" type="ORF">BO78DRAFT_412131</name>
</gene>
<dbReference type="AlphaFoldDB" id="A0A319E2B4"/>
<dbReference type="GO" id="GO:0016705">
    <property type="term" value="F:oxidoreductase activity, acting on paired donors, with incorporation or reduction of molecular oxygen"/>
    <property type="evidence" value="ECO:0007669"/>
    <property type="project" value="InterPro"/>
</dbReference>
<evidence type="ECO:0000256" key="3">
    <source>
        <dbReference type="ARBA" id="ARBA00022723"/>
    </source>
</evidence>
<keyword evidence="2 7" id="KW-0349">Heme</keyword>
<name>A0A319E2B4_ASPSB</name>
<feature type="binding site" description="axial binding residue" evidence="7">
    <location>
        <position position="254"/>
    </location>
    <ligand>
        <name>heme</name>
        <dbReference type="ChEBI" id="CHEBI:30413"/>
    </ligand>
    <ligandPart>
        <name>Fe</name>
        <dbReference type="ChEBI" id="CHEBI:18248"/>
    </ligandPart>
</feature>
<dbReference type="SUPFAM" id="SSF48264">
    <property type="entry name" value="Cytochrome P450"/>
    <property type="match status" value="1"/>
</dbReference>
<evidence type="ECO:0000256" key="4">
    <source>
        <dbReference type="ARBA" id="ARBA00023002"/>
    </source>
</evidence>
<keyword evidence="4" id="KW-0560">Oxidoreductase</keyword>
<dbReference type="PANTHER" id="PTHR24291">
    <property type="entry name" value="CYTOCHROME P450 FAMILY 4"/>
    <property type="match status" value="1"/>
</dbReference>
<evidence type="ECO:0000313" key="9">
    <source>
        <dbReference type="Proteomes" id="UP000248423"/>
    </source>
</evidence>
<evidence type="ECO:0000313" key="8">
    <source>
        <dbReference type="EMBL" id="PYI00618.1"/>
    </source>
</evidence>
<keyword evidence="3 7" id="KW-0479">Metal-binding</keyword>
<dbReference type="Gene3D" id="1.10.630.10">
    <property type="entry name" value="Cytochrome P450"/>
    <property type="match status" value="1"/>
</dbReference>
<evidence type="ECO:0000256" key="2">
    <source>
        <dbReference type="ARBA" id="ARBA00022617"/>
    </source>
</evidence>
<comment type="cofactor">
    <cofactor evidence="7">
        <name>heme</name>
        <dbReference type="ChEBI" id="CHEBI:30413"/>
    </cofactor>
</comment>
<dbReference type="PANTHER" id="PTHR24291:SF50">
    <property type="entry name" value="BIFUNCTIONAL ALBAFLAVENONE MONOOXYGENASE_TERPENE SYNTHASE"/>
    <property type="match status" value="1"/>
</dbReference>
<evidence type="ECO:0000256" key="5">
    <source>
        <dbReference type="ARBA" id="ARBA00023004"/>
    </source>
</evidence>
<dbReference type="GO" id="GO:0005506">
    <property type="term" value="F:iron ion binding"/>
    <property type="evidence" value="ECO:0007669"/>
    <property type="project" value="InterPro"/>
</dbReference>
<dbReference type="Pfam" id="PF00067">
    <property type="entry name" value="p450"/>
    <property type="match status" value="2"/>
</dbReference>
<evidence type="ECO:0000256" key="6">
    <source>
        <dbReference type="ARBA" id="ARBA00023033"/>
    </source>
</evidence>